<proteinExistence type="predicted"/>
<feature type="domain" description="Recombinase zinc beta ribbon" evidence="1">
    <location>
        <begin position="16"/>
        <end position="73"/>
    </location>
</feature>
<evidence type="ECO:0000259" key="1">
    <source>
        <dbReference type="Pfam" id="PF13408"/>
    </source>
</evidence>
<organism evidence="2 3">
    <name type="scientific">Clostridium innocuum</name>
    <dbReference type="NCBI Taxonomy" id="1522"/>
    <lineage>
        <taxon>Bacteria</taxon>
        <taxon>Bacillati</taxon>
        <taxon>Bacillota</taxon>
        <taxon>Clostridia</taxon>
        <taxon>Eubacteriales</taxon>
        <taxon>Clostridiaceae</taxon>
        <taxon>Clostridium</taxon>
    </lineage>
</organism>
<dbReference type="EMBL" id="CP048838">
    <property type="protein sequence ID" value="QJA05213.1"/>
    <property type="molecule type" value="Genomic_DNA"/>
</dbReference>
<name>A0AAP9MIM6_CLOIN</name>
<evidence type="ECO:0000313" key="2">
    <source>
        <dbReference type="EMBL" id="QJA05213.1"/>
    </source>
</evidence>
<accession>A0AAP9MIM6</accession>
<dbReference type="InterPro" id="IPR025827">
    <property type="entry name" value="Zn_ribbon_recom_dom"/>
</dbReference>
<dbReference type="AlphaFoldDB" id="A0AAP9MIM6"/>
<sequence>MDGEHSSKVRHGKYVLSELLRCAECNNTFRRISWKLGEQKVIVYRCKSAITKGMHCNSPTLRETDIERNVLLAMNELKKENSEKSINKIVLNNIKSVIGTGEEIDKSVLDTQIKEVKLKMNELITEGMNGLEEDSNIDIKLIEYANQLRELQGMRQRMLDDQKTDDRIQNIKDYIDESIMNLKQFDNVLIRKMVEQIIVFDDASIDIHFKFGAIVHKEVGSASVR</sequence>
<dbReference type="Proteomes" id="UP000503330">
    <property type="component" value="Chromosome"/>
</dbReference>
<dbReference type="Pfam" id="PF13408">
    <property type="entry name" value="Zn_ribbon_recom"/>
    <property type="match status" value="1"/>
</dbReference>
<dbReference type="RefSeq" id="WP_081616018.1">
    <property type="nucleotide sequence ID" value="NZ_CABHIW010000012.1"/>
</dbReference>
<reference evidence="2 3" key="1">
    <citation type="submission" date="2020-02" db="EMBL/GenBank/DDBJ databases">
        <authorList>
            <person name="Kociolek L.K."/>
            <person name="Ozer E.A."/>
        </authorList>
    </citation>
    <scope>NUCLEOTIDE SEQUENCE [LARGE SCALE GENOMIC DNA]</scope>
    <source>
        <strain evidence="2 3">ATCC 14501</strain>
    </source>
</reference>
<evidence type="ECO:0000313" key="3">
    <source>
        <dbReference type="Proteomes" id="UP000503330"/>
    </source>
</evidence>
<gene>
    <name evidence="2" type="ORF">G4D54_15145</name>
</gene>
<protein>
    <recommendedName>
        <fullName evidence="1">Recombinase zinc beta ribbon domain-containing protein</fullName>
    </recommendedName>
</protein>